<dbReference type="SMART" id="SM00320">
    <property type="entry name" value="WD40"/>
    <property type="match status" value="6"/>
</dbReference>
<dbReference type="Gene3D" id="2.130.10.10">
    <property type="entry name" value="YVTN repeat-like/Quinoprotein amine dehydrogenase"/>
    <property type="match status" value="2"/>
</dbReference>
<feature type="repeat" description="WD" evidence="3">
    <location>
        <begin position="264"/>
        <end position="305"/>
    </location>
</feature>
<dbReference type="EMBL" id="JANBOJ010000101">
    <property type="protein sequence ID" value="KAJ1722656.1"/>
    <property type="molecule type" value="Genomic_DNA"/>
</dbReference>
<organism evidence="5 6">
    <name type="scientific">Coemansia erecta</name>
    <dbReference type="NCBI Taxonomy" id="147472"/>
    <lineage>
        <taxon>Eukaryota</taxon>
        <taxon>Fungi</taxon>
        <taxon>Fungi incertae sedis</taxon>
        <taxon>Zoopagomycota</taxon>
        <taxon>Kickxellomycotina</taxon>
        <taxon>Kickxellomycetes</taxon>
        <taxon>Kickxellales</taxon>
        <taxon>Kickxellaceae</taxon>
        <taxon>Coemansia</taxon>
    </lineage>
</organism>
<evidence type="ECO:0000256" key="1">
    <source>
        <dbReference type="ARBA" id="ARBA00022574"/>
    </source>
</evidence>
<dbReference type="InterPro" id="IPR036322">
    <property type="entry name" value="WD40_repeat_dom_sf"/>
</dbReference>
<feature type="compositionally biased region" description="Low complexity" evidence="4">
    <location>
        <begin position="227"/>
        <end position="237"/>
    </location>
</feature>
<dbReference type="SUPFAM" id="SSF50978">
    <property type="entry name" value="WD40 repeat-like"/>
    <property type="match status" value="1"/>
</dbReference>
<dbReference type="PRINTS" id="PR00320">
    <property type="entry name" value="GPROTEINBRPT"/>
</dbReference>
<keyword evidence="1 3" id="KW-0853">WD repeat</keyword>
<dbReference type="OrthoDB" id="6262491at2759"/>
<feature type="compositionally biased region" description="Low complexity" evidence="4">
    <location>
        <begin position="149"/>
        <end position="166"/>
    </location>
</feature>
<evidence type="ECO:0008006" key="7">
    <source>
        <dbReference type="Google" id="ProtNLM"/>
    </source>
</evidence>
<feature type="region of interest" description="Disordered" evidence="4">
    <location>
        <begin position="38"/>
        <end position="250"/>
    </location>
</feature>
<dbReference type="Proteomes" id="UP001149813">
    <property type="component" value="Unassembled WGS sequence"/>
</dbReference>
<dbReference type="PANTHER" id="PTHR19848">
    <property type="entry name" value="WD40 REPEAT PROTEIN"/>
    <property type="match status" value="1"/>
</dbReference>
<feature type="compositionally biased region" description="Low complexity" evidence="4">
    <location>
        <begin position="70"/>
        <end position="79"/>
    </location>
</feature>
<proteinExistence type="predicted"/>
<evidence type="ECO:0000256" key="4">
    <source>
        <dbReference type="SAM" id="MobiDB-lite"/>
    </source>
</evidence>
<feature type="compositionally biased region" description="Basic and acidic residues" evidence="4">
    <location>
        <begin position="167"/>
        <end position="225"/>
    </location>
</feature>
<accession>A0A9W7XX79</accession>
<evidence type="ECO:0000313" key="6">
    <source>
        <dbReference type="Proteomes" id="UP001149813"/>
    </source>
</evidence>
<dbReference type="InterPro" id="IPR020472">
    <property type="entry name" value="WD40_PAC1"/>
</dbReference>
<dbReference type="PANTHER" id="PTHR19848:SF8">
    <property type="entry name" value="F-BOX AND WD REPEAT DOMAIN CONTAINING 7"/>
    <property type="match status" value="1"/>
</dbReference>
<sequence length="617" mass="67618">MEDPAELLDSKAELDQEEIERLLRENRSLKGRLDELERENRLLKQRNFDLSMRYGRSAENRRQPFEVVFSDGDGSSNDADGADDNDDGDDDDGDDDMVDNSSMVSDNNEVSGAGYSVEESESGRDAQSGSESVGVREPRVKFVDRPESAEAASAVGVPGASGAAEPGRPDRTAGPGGKERPRDRLKRLSIDVYDADRDGSARHADIESGSTKERRGVRDFAEDRQSAATPTATATTAAGGGGGGGGSGAARRKEAKQLKCYAELEGHEGAIYSAQYSPGGELIASASFDRTVRVWDVGEQKPLATLRGHGQSVFDVAWRDDASAVTSAGFDQACIEWDVEAQAARASMRCAGLVQCVRYSTHNPRVVYAGDSAGFISMHDTRQPGAGSRLSNDGAMVNTLYCFNDETRLVSGDRNGEIKMWDVRIGRFMRLVSADAQRRAISHISVVRNEKSGTEYMAANSYDNLVRVYDRVDDPSVPTPRVIHELRGIRSRNWPIKNAFLDPRVAQEKLMGLYDDDYYELDTRSQSEARGLRSTLFLITGSAEPYAYLYKLGTHAKTVRIDDKTKRGSRQRLEGHSDRVYAVATHPSEIKACTAGADSTVRLWHIPSAGRLLKEDY</sequence>
<evidence type="ECO:0000313" key="5">
    <source>
        <dbReference type="EMBL" id="KAJ1722656.1"/>
    </source>
</evidence>
<feature type="repeat" description="WD" evidence="3">
    <location>
        <begin position="306"/>
        <end position="347"/>
    </location>
</feature>
<keyword evidence="2" id="KW-0677">Repeat</keyword>
<feature type="compositionally biased region" description="Basic and acidic residues" evidence="4">
    <location>
        <begin position="134"/>
        <end position="148"/>
    </location>
</feature>
<dbReference type="PROSITE" id="PS50294">
    <property type="entry name" value="WD_REPEATS_REGION"/>
    <property type="match status" value="2"/>
</dbReference>
<evidence type="ECO:0000256" key="3">
    <source>
        <dbReference type="PROSITE-ProRule" id="PRU00221"/>
    </source>
</evidence>
<evidence type="ECO:0000256" key="2">
    <source>
        <dbReference type="ARBA" id="ARBA00022737"/>
    </source>
</evidence>
<feature type="compositionally biased region" description="Low complexity" evidence="4">
    <location>
        <begin position="99"/>
        <end position="108"/>
    </location>
</feature>
<dbReference type="PROSITE" id="PS50082">
    <property type="entry name" value="WD_REPEATS_2"/>
    <property type="match status" value="4"/>
</dbReference>
<dbReference type="CDD" id="cd00200">
    <property type="entry name" value="WD40"/>
    <property type="match status" value="1"/>
</dbReference>
<dbReference type="InterPro" id="IPR015943">
    <property type="entry name" value="WD40/YVTN_repeat-like_dom_sf"/>
</dbReference>
<dbReference type="AlphaFoldDB" id="A0A9W7XX79"/>
<feature type="repeat" description="WD" evidence="3">
    <location>
        <begin position="573"/>
        <end position="614"/>
    </location>
</feature>
<keyword evidence="6" id="KW-1185">Reference proteome</keyword>
<protein>
    <recommendedName>
        <fullName evidence="7">WD40 repeat-like protein</fullName>
    </recommendedName>
</protein>
<dbReference type="InterPro" id="IPR019775">
    <property type="entry name" value="WD40_repeat_CS"/>
</dbReference>
<feature type="repeat" description="WD" evidence="3">
    <location>
        <begin position="390"/>
        <end position="431"/>
    </location>
</feature>
<name>A0A9W7XX79_9FUNG</name>
<feature type="compositionally biased region" description="Gly residues" evidence="4">
    <location>
        <begin position="238"/>
        <end position="248"/>
    </location>
</feature>
<comment type="caution">
    <text evidence="5">The sequence shown here is derived from an EMBL/GenBank/DDBJ whole genome shotgun (WGS) entry which is preliminary data.</text>
</comment>
<feature type="compositionally biased region" description="Acidic residues" evidence="4">
    <location>
        <begin position="80"/>
        <end position="98"/>
    </location>
</feature>
<reference evidence="5" key="1">
    <citation type="submission" date="2022-07" db="EMBL/GenBank/DDBJ databases">
        <title>Phylogenomic reconstructions and comparative analyses of Kickxellomycotina fungi.</title>
        <authorList>
            <person name="Reynolds N.K."/>
            <person name="Stajich J.E."/>
            <person name="Barry K."/>
            <person name="Grigoriev I.V."/>
            <person name="Crous P."/>
            <person name="Smith M.E."/>
        </authorList>
    </citation>
    <scope>NUCLEOTIDE SEQUENCE</scope>
    <source>
        <strain evidence="5">NBRC 32514</strain>
    </source>
</reference>
<gene>
    <name evidence="5" type="ORF">LPJ53_002960</name>
</gene>
<dbReference type="PROSITE" id="PS00678">
    <property type="entry name" value="WD_REPEATS_1"/>
    <property type="match status" value="2"/>
</dbReference>
<dbReference type="InterPro" id="IPR001680">
    <property type="entry name" value="WD40_rpt"/>
</dbReference>
<dbReference type="Pfam" id="PF00400">
    <property type="entry name" value="WD40"/>
    <property type="match status" value="4"/>
</dbReference>